<dbReference type="Proteomes" id="UP001331515">
    <property type="component" value="Unassembled WGS sequence"/>
</dbReference>
<feature type="region of interest" description="Disordered" evidence="1">
    <location>
        <begin position="1"/>
        <end position="35"/>
    </location>
</feature>
<feature type="compositionally biased region" description="Polar residues" evidence="1">
    <location>
        <begin position="23"/>
        <end position="34"/>
    </location>
</feature>
<evidence type="ECO:0000313" key="2">
    <source>
        <dbReference type="EMBL" id="KAK5914309.1"/>
    </source>
</evidence>
<keyword evidence="3" id="KW-1185">Reference proteome</keyword>
<reference evidence="2 3" key="1">
    <citation type="journal article" date="2023" name="Mol. Biol. Evol.">
        <title>Genomics of Secondarily Temperate Adaptation in the Only Non-Antarctic Icefish.</title>
        <authorList>
            <person name="Rivera-Colon A.G."/>
            <person name="Rayamajhi N."/>
            <person name="Minhas B.F."/>
            <person name="Madrigal G."/>
            <person name="Bilyk K.T."/>
            <person name="Yoon V."/>
            <person name="Hune M."/>
            <person name="Gregory S."/>
            <person name="Cheng C.H.C."/>
            <person name="Catchen J.M."/>
        </authorList>
    </citation>
    <scope>NUCLEOTIDE SEQUENCE [LARGE SCALE GENOMIC DNA]</scope>
    <source>
        <tissue evidence="2">White muscle</tissue>
    </source>
</reference>
<comment type="caution">
    <text evidence="2">The sequence shown here is derived from an EMBL/GenBank/DDBJ whole genome shotgun (WGS) entry which is preliminary data.</text>
</comment>
<evidence type="ECO:0000313" key="3">
    <source>
        <dbReference type="Proteomes" id="UP001331515"/>
    </source>
</evidence>
<dbReference type="AlphaFoldDB" id="A0AAN8D317"/>
<dbReference type="EMBL" id="JAURVH010001527">
    <property type="protein sequence ID" value="KAK5914309.1"/>
    <property type="molecule type" value="Genomic_DNA"/>
</dbReference>
<accession>A0AAN8D317</accession>
<sequence>MPKNKLFANAREQIRRRLKPSPKQESPSLCSPKQTKLAGDARVNIGSAFETWREVKASKGLQSDVELGLTLLDK</sequence>
<organism evidence="2 3">
    <name type="scientific">Champsocephalus gunnari</name>
    <name type="common">Mackerel icefish</name>
    <dbReference type="NCBI Taxonomy" id="52237"/>
    <lineage>
        <taxon>Eukaryota</taxon>
        <taxon>Metazoa</taxon>
        <taxon>Chordata</taxon>
        <taxon>Craniata</taxon>
        <taxon>Vertebrata</taxon>
        <taxon>Euteleostomi</taxon>
        <taxon>Actinopterygii</taxon>
        <taxon>Neopterygii</taxon>
        <taxon>Teleostei</taxon>
        <taxon>Neoteleostei</taxon>
        <taxon>Acanthomorphata</taxon>
        <taxon>Eupercaria</taxon>
        <taxon>Perciformes</taxon>
        <taxon>Notothenioidei</taxon>
        <taxon>Channichthyidae</taxon>
        <taxon>Champsocephalus</taxon>
    </lineage>
</organism>
<evidence type="ECO:0000256" key="1">
    <source>
        <dbReference type="SAM" id="MobiDB-lite"/>
    </source>
</evidence>
<protein>
    <submittedName>
        <fullName evidence="2">Uncharacterized protein</fullName>
    </submittedName>
</protein>
<name>A0AAN8D317_CHAGU</name>
<gene>
    <name evidence="2" type="ORF">CgunFtcFv8_008760</name>
</gene>
<proteinExistence type="predicted"/>